<sequence>MPNSRAAVAGVTPRALDPDADRRFINDVSNKVAFARVHDAAELERFRAAQRLCYRGYRALILGLVRGRRTFADVYAEADALIERQGYDSRHREYPDRVIGHQVGVIGGILPKRVGFPFGVRFLQTIGRELVKERPQGRSPLWNGAAQSQHSPTPGLRAVEPHIGFRGVGVKFEETLAVTEDDAYWLDDDLPHVHRWARRETTA</sequence>
<protein>
    <submittedName>
        <fullName evidence="2">Metallopeptidase family M24</fullName>
    </submittedName>
</protein>
<reference evidence="3" key="1">
    <citation type="submission" date="2017-06" db="EMBL/GenBank/DDBJ databases">
        <authorList>
            <person name="Varghese N."/>
            <person name="Submissions S."/>
        </authorList>
    </citation>
    <scope>NUCLEOTIDE SEQUENCE [LARGE SCALE GENOMIC DNA]</scope>
    <source>
        <strain evidence="3">DSM 44485</strain>
    </source>
</reference>
<organism evidence="2 3">
    <name type="scientific">Actinomadura mexicana</name>
    <dbReference type="NCBI Taxonomy" id="134959"/>
    <lineage>
        <taxon>Bacteria</taxon>
        <taxon>Bacillati</taxon>
        <taxon>Actinomycetota</taxon>
        <taxon>Actinomycetes</taxon>
        <taxon>Streptosporangiales</taxon>
        <taxon>Thermomonosporaceae</taxon>
        <taxon>Actinomadura</taxon>
    </lineage>
</organism>
<feature type="region of interest" description="Disordered" evidence="1">
    <location>
        <begin position="137"/>
        <end position="158"/>
    </location>
</feature>
<evidence type="ECO:0000313" key="2">
    <source>
        <dbReference type="EMBL" id="SNR83513.1"/>
    </source>
</evidence>
<gene>
    <name evidence="2" type="ORF">SAMN06265355_107297</name>
</gene>
<dbReference type="RefSeq" id="WP_245919479.1">
    <property type="nucleotide sequence ID" value="NZ_FZNP01000007.1"/>
</dbReference>
<evidence type="ECO:0000313" key="3">
    <source>
        <dbReference type="Proteomes" id="UP000198420"/>
    </source>
</evidence>
<name>A0A238ZLG2_9ACTN</name>
<proteinExistence type="predicted"/>
<dbReference type="Gene3D" id="3.90.230.10">
    <property type="entry name" value="Creatinase/methionine aminopeptidase superfamily"/>
    <property type="match status" value="1"/>
</dbReference>
<evidence type="ECO:0000256" key="1">
    <source>
        <dbReference type="SAM" id="MobiDB-lite"/>
    </source>
</evidence>
<accession>A0A238ZLG2</accession>
<dbReference type="Proteomes" id="UP000198420">
    <property type="component" value="Unassembled WGS sequence"/>
</dbReference>
<dbReference type="AlphaFoldDB" id="A0A238ZLG2"/>
<keyword evidence="3" id="KW-1185">Reference proteome</keyword>
<dbReference type="EMBL" id="FZNP01000007">
    <property type="protein sequence ID" value="SNR83513.1"/>
    <property type="molecule type" value="Genomic_DNA"/>
</dbReference>
<dbReference type="InterPro" id="IPR036005">
    <property type="entry name" value="Creatinase/aminopeptidase-like"/>
</dbReference>